<feature type="repeat" description="WD" evidence="3">
    <location>
        <begin position="994"/>
        <end position="1029"/>
    </location>
</feature>
<evidence type="ECO:0000313" key="6">
    <source>
        <dbReference type="EMBL" id="KAJ6436177.1"/>
    </source>
</evidence>
<dbReference type="PANTHER" id="PTHR37535:SF4">
    <property type="entry name" value="FLUG DOMAIN-CONTAINING PROTEIN"/>
    <property type="match status" value="1"/>
</dbReference>
<dbReference type="InterPro" id="IPR001680">
    <property type="entry name" value="WD40_rpt"/>
</dbReference>
<comment type="caution">
    <text evidence="6">The sequence shown here is derived from an EMBL/GenBank/DDBJ whole genome shotgun (WGS) entry which is preliminary data.</text>
</comment>
<dbReference type="InterPro" id="IPR036322">
    <property type="entry name" value="WD40_repeat_dom_sf"/>
</dbReference>
<feature type="region of interest" description="Disordered" evidence="4">
    <location>
        <begin position="1261"/>
        <end position="1362"/>
    </location>
</feature>
<dbReference type="Pfam" id="PF00400">
    <property type="entry name" value="WD40"/>
    <property type="match status" value="5"/>
</dbReference>
<feature type="repeat" description="WD" evidence="3">
    <location>
        <begin position="952"/>
        <end position="993"/>
    </location>
</feature>
<gene>
    <name evidence="6" type="ORF">O9K51_11305</name>
</gene>
<reference evidence="6" key="1">
    <citation type="submission" date="2023-01" db="EMBL/GenBank/DDBJ databases">
        <title>The growth and conidiation of Purpureocillium lavendulum are regulated by nitrogen source and histone H3K14 acetylation.</title>
        <authorList>
            <person name="Tang P."/>
            <person name="Han J."/>
            <person name="Zhang C."/>
            <person name="Tang P."/>
            <person name="Qi F."/>
            <person name="Zhang K."/>
            <person name="Liang L."/>
        </authorList>
    </citation>
    <scope>NUCLEOTIDE SEQUENCE</scope>
    <source>
        <strain evidence="6">YMF1.00683</strain>
    </source>
</reference>
<feature type="domain" description="NACHT" evidence="5">
    <location>
        <begin position="342"/>
        <end position="495"/>
    </location>
</feature>
<evidence type="ECO:0000256" key="1">
    <source>
        <dbReference type="ARBA" id="ARBA00022574"/>
    </source>
</evidence>
<evidence type="ECO:0000256" key="4">
    <source>
        <dbReference type="SAM" id="MobiDB-lite"/>
    </source>
</evidence>
<name>A0AB34FB31_9HYPO</name>
<keyword evidence="6" id="KW-0687">Ribonucleoprotein</keyword>
<feature type="repeat" description="WD" evidence="3">
    <location>
        <begin position="879"/>
        <end position="920"/>
    </location>
</feature>
<dbReference type="InterPro" id="IPR000845">
    <property type="entry name" value="Nucleoside_phosphorylase_d"/>
</dbReference>
<dbReference type="EMBL" id="JAQHRD010000028">
    <property type="protein sequence ID" value="KAJ6436177.1"/>
    <property type="molecule type" value="Genomic_DNA"/>
</dbReference>
<dbReference type="Gene3D" id="3.40.50.1580">
    <property type="entry name" value="Nucleoside phosphorylase domain"/>
    <property type="match status" value="1"/>
</dbReference>
<keyword evidence="6" id="KW-0689">Ribosomal protein</keyword>
<dbReference type="SUPFAM" id="SSF50978">
    <property type="entry name" value="WD40 repeat-like"/>
    <property type="match status" value="1"/>
</dbReference>
<dbReference type="PROSITE" id="PS50082">
    <property type="entry name" value="WD_REPEATS_2"/>
    <property type="match status" value="5"/>
</dbReference>
<evidence type="ECO:0000256" key="3">
    <source>
        <dbReference type="PROSITE-ProRule" id="PRU00221"/>
    </source>
</evidence>
<dbReference type="PROSITE" id="PS00678">
    <property type="entry name" value="WD_REPEATS_1"/>
    <property type="match status" value="4"/>
</dbReference>
<dbReference type="InterPro" id="IPR056884">
    <property type="entry name" value="NPHP3-like_N"/>
</dbReference>
<dbReference type="GO" id="GO:0009116">
    <property type="term" value="P:nucleoside metabolic process"/>
    <property type="evidence" value="ECO:0007669"/>
    <property type="project" value="InterPro"/>
</dbReference>
<feature type="repeat" description="WD" evidence="3">
    <location>
        <begin position="921"/>
        <end position="948"/>
    </location>
</feature>
<evidence type="ECO:0000313" key="7">
    <source>
        <dbReference type="Proteomes" id="UP001163105"/>
    </source>
</evidence>
<dbReference type="InterPro" id="IPR021842">
    <property type="entry name" value="DUF3435"/>
</dbReference>
<dbReference type="InterPro" id="IPR020472">
    <property type="entry name" value="WD40_PAC1"/>
</dbReference>
<keyword evidence="1 3" id="KW-0853">WD repeat</keyword>
<dbReference type="SUPFAM" id="SSF53167">
    <property type="entry name" value="Purine and uridine phosphorylases"/>
    <property type="match status" value="1"/>
</dbReference>
<dbReference type="InterPro" id="IPR035994">
    <property type="entry name" value="Nucleoside_phosphorylase_sf"/>
</dbReference>
<feature type="compositionally biased region" description="Acidic residues" evidence="4">
    <location>
        <begin position="1320"/>
        <end position="1336"/>
    </location>
</feature>
<dbReference type="Pfam" id="PF24883">
    <property type="entry name" value="NPHP3_N"/>
    <property type="match status" value="1"/>
</dbReference>
<dbReference type="PROSITE" id="PS50294">
    <property type="entry name" value="WD_REPEATS_REGION"/>
    <property type="match status" value="4"/>
</dbReference>
<dbReference type="Proteomes" id="UP001163105">
    <property type="component" value="Unassembled WGS sequence"/>
</dbReference>
<dbReference type="InterPro" id="IPR027417">
    <property type="entry name" value="P-loop_NTPase"/>
</dbReference>
<keyword evidence="7" id="KW-1185">Reference proteome</keyword>
<accession>A0AB34FB31</accession>
<organism evidence="6 7">
    <name type="scientific">Purpureocillium lavendulum</name>
    <dbReference type="NCBI Taxonomy" id="1247861"/>
    <lineage>
        <taxon>Eukaryota</taxon>
        <taxon>Fungi</taxon>
        <taxon>Dikarya</taxon>
        <taxon>Ascomycota</taxon>
        <taxon>Pezizomycotina</taxon>
        <taxon>Sordariomycetes</taxon>
        <taxon>Hypocreomycetidae</taxon>
        <taxon>Hypocreales</taxon>
        <taxon>Ophiocordycipitaceae</taxon>
        <taxon>Purpureocillium</taxon>
    </lineage>
</organism>
<dbReference type="Gene3D" id="3.40.50.300">
    <property type="entry name" value="P-loop containing nucleotide triphosphate hydrolases"/>
    <property type="match status" value="1"/>
</dbReference>
<dbReference type="Pfam" id="PF11917">
    <property type="entry name" value="DUF3435"/>
    <property type="match status" value="1"/>
</dbReference>
<sequence>MLSSPSRPRRHEDYGGGVPSDRHDIRLWDVVVSMPEGPYGGVVQYDLVKDAVESFQLKGFLSPPPTRLRSAVELMRSDHLTAENKVEEFLLQMLQKGPRLSMYQRPSAGQDVLFYTDYDHVEGRSSCENCANAKTIYRLPRQFSGPEVHYGLIASGDRVMRSAAKRNATTANIGDILCFEMEAAGIATEFPCIVIRGISDYADSHKNDIWQHYAAAAAAASAKELLSYIAPGEPLSDPTPTSPGQDTQPPNRNEPLSQQLSGQGIQNAGSFSVGGNLHIQNIKSSSPTHDPCRDFLGDLYESNPSYDMSRIEREKGSLLPKCFDWILDNNELKVWQEHENARLLWVKGDPGKGKTMLMIGLARHLKTQLRRENCALAFFFCQNADQRLNNGIAILRGLVWMLLSKNPALSRHIPEEYSRIPREKQKAMLEESQNPNLFSTLASMLDGMLTDPSFDTVYLLVDALDECLDSDRLVEWMTQAASKPVSKAKWLVSSRFSLMLGRALQPSECQHKLDLDLNDEHISRAVARFIEQKVNDLAKGCKYDEQLRRKVQTKLEEKAESTFLWVSLICSRLAKVSRLNVEAEIDKFPPGLPALYDRMMDLIERDDNETTCKQILRAVVLVYRPLTLEELITVAALPNIQDDVLLEAVHLCGSYVIFREDRVRFLHQSAKDYLEVKYAMRLDAAGVAKGHADIGGRSIEAMSSMLRQNMYNLDYDFKPVDINPPTPDPLASIAYSCVFWVDHLFKSGGVADCRRGFANDGAVFMFLKERVLYWLESLSLLGAVPEGLRSIQKLLHMAQELPTNSEFVKFLEDAEKVVRSHRSIIEQAPLQAYGSALIFSPMSNTRQYWDAHRQTLASASDDRTVRLWDAATGAQRRTLEGHGGRVRAVAFSPDGKTLASASDDRTVRLWDAATGAQRRTLEGHGGRVRAVAFSPDGKTLASGSFDGTRRTLEGQGHWVSAVAFSPDGKTLATASVDGTVGLWDAATGARRRTLEGHGRRVWAVAFSPDGKTLASASDDRTVWLWDADTRQYWDAHRQTLEGHGGPSSLLGAQGYHDLRKELNETEFLPPIDADTTKANIYYIRKRFARFCLEKKHGCWKRAIKRNYCDKGLIMTFLLWICETYLQPRRRPAKKKTINQYWRDFKMLYRRCNKGRVVNANDCQEIRKYVDGTLKEEFHLDDQPKSKPVMGVDDLLLGLTHHWSRDWSVFPTEDDRLDLSTIMLFQAYTACRPAELVDGTKSRAGRDPMIDDPEVEDVVPIKSDSVHKLQPTERVEYAARTRTTRRKLGATGPAERRCEEDGFNSDRGSESAYDPESVDASSDDTSDTEYSDDDPEDVVTHEHKRLEPPPALSEPNEDEEPVRKHKALCYEDIVLWIVQDPNKAGRDVLAMEVRFRHHKGADKKPKPTVFLFRENPLPMLCPIAHILARAIRDDAVQVDGYRHASPFFTSNIRKQAAKVNWKPSILKRPVFRRSVRTPAGWVKSDTDPMKYSAYAFYLDRIGSDLGSEEKWTSYCLRRGNANALLTVAPNPVVDQVMRHDPLTGCLQNAYLNHRVGFNTQDAFLERDPSADGLTRAFTHMSIRCNPEVPKEVPKSELDNLEPDPDVVELTNQVKRMAIQIRQEYGFIKNAPKAAKQEYEQLRRDLKSADKAFRDDMTKVFQNEYRRRMHNAELERQLSGMAIEEQTEPSIQHALEERTQLQALLCDFDTNLSLKLTTDRKVRAVDLMVSLAARREVRKPLPPTPACKWGESHASPPSPEPLPKMEEIPLVLGKTQCIYCVGDEQLPYVARMRAFNRASHMMDHVEKVHLRHEPTRASFVCRHPQCKHLGDFLTGLDHFKNHVQTVHGVKLRK</sequence>
<dbReference type="CDD" id="cd00200">
    <property type="entry name" value="WD40"/>
    <property type="match status" value="1"/>
</dbReference>
<dbReference type="PROSITE" id="PS50837">
    <property type="entry name" value="NACHT"/>
    <property type="match status" value="1"/>
</dbReference>
<feature type="repeat" description="WD" evidence="3">
    <location>
        <begin position="849"/>
        <end position="878"/>
    </location>
</feature>
<evidence type="ECO:0000256" key="2">
    <source>
        <dbReference type="ARBA" id="ARBA00022737"/>
    </source>
</evidence>
<evidence type="ECO:0000259" key="5">
    <source>
        <dbReference type="PROSITE" id="PS50837"/>
    </source>
</evidence>
<feature type="region of interest" description="Disordered" evidence="4">
    <location>
        <begin position="1740"/>
        <end position="1759"/>
    </location>
</feature>
<feature type="compositionally biased region" description="Basic and acidic residues" evidence="4">
    <location>
        <begin position="1337"/>
        <end position="1346"/>
    </location>
</feature>
<dbReference type="GO" id="GO:0005840">
    <property type="term" value="C:ribosome"/>
    <property type="evidence" value="ECO:0007669"/>
    <property type="project" value="UniProtKB-KW"/>
</dbReference>
<dbReference type="SMART" id="SM00320">
    <property type="entry name" value="WD40"/>
    <property type="match status" value="5"/>
</dbReference>
<dbReference type="InterPro" id="IPR007111">
    <property type="entry name" value="NACHT_NTPase"/>
</dbReference>
<keyword evidence="2" id="KW-0677">Repeat</keyword>
<dbReference type="PRINTS" id="PR00320">
    <property type="entry name" value="GPROTEINBRPT"/>
</dbReference>
<protein>
    <submittedName>
        <fullName evidence="6">Ribosomal protein s17</fullName>
    </submittedName>
</protein>
<dbReference type="PANTHER" id="PTHR37535">
    <property type="entry name" value="FLUG DOMAIN PROTEIN"/>
    <property type="match status" value="1"/>
</dbReference>
<dbReference type="Gene3D" id="2.130.10.10">
    <property type="entry name" value="YVTN repeat-like/Quinoprotein amine dehydrogenase"/>
    <property type="match status" value="2"/>
</dbReference>
<dbReference type="InterPro" id="IPR015943">
    <property type="entry name" value="WD40/YVTN_repeat-like_dom_sf"/>
</dbReference>
<feature type="compositionally biased region" description="Polar residues" evidence="4">
    <location>
        <begin position="238"/>
        <end position="265"/>
    </location>
</feature>
<dbReference type="InterPro" id="IPR019775">
    <property type="entry name" value="WD40_repeat_CS"/>
</dbReference>
<feature type="region of interest" description="Disordered" evidence="4">
    <location>
        <begin position="230"/>
        <end position="265"/>
    </location>
</feature>
<feature type="compositionally biased region" description="Basic and acidic residues" evidence="4">
    <location>
        <begin position="1263"/>
        <end position="1278"/>
    </location>
</feature>
<dbReference type="GO" id="GO:0003824">
    <property type="term" value="F:catalytic activity"/>
    <property type="evidence" value="ECO:0007669"/>
    <property type="project" value="InterPro"/>
</dbReference>
<proteinExistence type="predicted"/>
<dbReference type="Pfam" id="PF01048">
    <property type="entry name" value="PNP_UDP_1"/>
    <property type="match status" value="1"/>
</dbReference>